<keyword evidence="3" id="KW-1185">Reference proteome</keyword>
<evidence type="ECO:0000313" key="3">
    <source>
        <dbReference type="Proteomes" id="UP000239899"/>
    </source>
</evidence>
<accession>A0A2P6TBQ1</accession>
<evidence type="ECO:0000313" key="2">
    <source>
        <dbReference type="EMBL" id="PRW18317.1"/>
    </source>
</evidence>
<dbReference type="EMBL" id="LHPG02000026">
    <property type="protein sequence ID" value="PRW18317.1"/>
    <property type="molecule type" value="Genomic_DNA"/>
</dbReference>
<protein>
    <submittedName>
        <fullName evidence="2">Uncharacterized protein</fullName>
    </submittedName>
</protein>
<feature type="chain" id="PRO_5015119640" evidence="1">
    <location>
        <begin position="25"/>
        <end position="237"/>
    </location>
</feature>
<comment type="caution">
    <text evidence="2">The sequence shown here is derived from an EMBL/GenBank/DDBJ whole genome shotgun (WGS) entry which is preliminary data.</text>
</comment>
<dbReference type="Proteomes" id="UP000239899">
    <property type="component" value="Unassembled WGS sequence"/>
</dbReference>
<dbReference type="AlphaFoldDB" id="A0A2P6TBQ1"/>
<gene>
    <name evidence="2" type="ORF">C2E21_9299</name>
</gene>
<reference evidence="2 3" key="1">
    <citation type="journal article" date="2018" name="Plant J.">
        <title>Genome sequences of Chlorella sorokiniana UTEX 1602 and Micractinium conductrix SAG 241.80: implications to maltose excretion by a green alga.</title>
        <authorList>
            <person name="Arriola M.B."/>
            <person name="Velmurugan N."/>
            <person name="Zhang Y."/>
            <person name="Plunkett M.H."/>
            <person name="Hondzo H."/>
            <person name="Barney B.M."/>
        </authorList>
    </citation>
    <scope>NUCLEOTIDE SEQUENCE [LARGE SCALE GENOMIC DNA]</scope>
    <source>
        <strain evidence="3">UTEX 1602</strain>
    </source>
</reference>
<proteinExistence type="predicted"/>
<dbReference type="PANTHER" id="PTHR35320:SF1">
    <property type="entry name" value="ATP-DEPENDENT CLP PROTEASE ATP-BINDING SUBUNIT"/>
    <property type="match status" value="1"/>
</dbReference>
<sequence>MQLVRGGLLAASGVLLGTAVPAQAAQAAAGAAAAGAPAAAVAAAGAATEASAAAAQHFSKVLLSTLADCELAVSVYPTFSYNAAGGGGSGSVTQREDGLLNIRFDPSTLDIPPINAQHASIIGIPIPPPLNIAIVPQRLEGTLDPATGRVDLDFLASFEFTAGPLYRAAPLTVATTLTTEASDGVLRHGVGQRMRADGRARLVGVARVPRTTDGFLNTFLMLPTDALAVLSAELTFS</sequence>
<dbReference type="OrthoDB" id="2019561at2759"/>
<evidence type="ECO:0000256" key="1">
    <source>
        <dbReference type="SAM" id="SignalP"/>
    </source>
</evidence>
<dbReference type="PANTHER" id="PTHR35320">
    <property type="entry name" value="ATP-DEPENDENT CLP PROTEASE ATP-BINDING SUBUNIT"/>
    <property type="match status" value="1"/>
</dbReference>
<name>A0A2P6TBQ1_CHLSO</name>
<keyword evidence="1" id="KW-0732">Signal</keyword>
<organism evidence="2 3">
    <name type="scientific">Chlorella sorokiniana</name>
    <name type="common">Freshwater green alga</name>
    <dbReference type="NCBI Taxonomy" id="3076"/>
    <lineage>
        <taxon>Eukaryota</taxon>
        <taxon>Viridiplantae</taxon>
        <taxon>Chlorophyta</taxon>
        <taxon>core chlorophytes</taxon>
        <taxon>Trebouxiophyceae</taxon>
        <taxon>Chlorellales</taxon>
        <taxon>Chlorellaceae</taxon>
        <taxon>Chlorella clade</taxon>
        <taxon>Chlorella</taxon>
    </lineage>
</organism>
<feature type="signal peptide" evidence="1">
    <location>
        <begin position="1"/>
        <end position="24"/>
    </location>
</feature>